<accession>A0A7T3V6B7</accession>
<sequence>MNVEPKRNYRDTLFKKIFGSEENKHYLLQLYNALNNSNYKNPNDLQLTTIENIIYVTIKNDVSFLIESEMTLYEQQATYNPNMPLRGLMYYAQLYQEYLTGIKRNLYSTRLIKIPNPNFIVFYNGPKETEDEVEFKLSNAFITPQESPKFEWTAKMLNINKNHNVALQKKCEPLYYYVEFANRVNSNIKKGLNAKQAMTDAVDYAIKHNFYGDFFKKQKSEVLNMSLTEFNQEEYDREKHDDWFEEGKAEGRIEGEKFGIKKGILETAKKFKIEGIPVSAIAKCTGLSLAEIQKL</sequence>
<protein>
    <recommendedName>
        <fullName evidence="3">Transposase (putative) YhgA-like domain-containing protein</fullName>
    </recommendedName>
</protein>
<evidence type="ECO:0008006" key="3">
    <source>
        <dbReference type="Google" id="ProtNLM"/>
    </source>
</evidence>
<keyword evidence="2" id="KW-1185">Reference proteome</keyword>
<dbReference type="RefSeq" id="WP_177527361.1">
    <property type="nucleotide sequence ID" value="NZ_CBCSHE010000002.1"/>
</dbReference>
<evidence type="ECO:0000313" key="2">
    <source>
        <dbReference type="Proteomes" id="UP000595224"/>
    </source>
</evidence>
<dbReference type="KEGG" id="tper:IWA51_04165"/>
<evidence type="ECO:0000313" key="1">
    <source>
        <dbReference type="EMBL" id="QQA01810.1"/>
    </source>
</evidence>
<gene>
    <name evidence="1" type="ORF">IWA51_04165</name>
</gene>
<dbReference type="EMBL" id="CP064936">
    <property type="protein sequence ID" value="QQA01810.1"/>
    <property type="molecule type" value="Genomic_DNA"/>
</dbReference>
<dbReference type="Proteomes" id="UP000595224">
    <property type="component" value="Chromosome"/>
</dbReference>
<organism evidence="1 2">
    <name type="scientific">Treponema peruense</name>
    <dbReference type="NCBI Taxonomy" id="2787628"/>
    <lineage>
        <taxon>Bacteria</taxon>
        <taxon>Pseudomonadati</taxon>
        <taxon>Spirochaetota</taxon>
        <taxon>Spirochaetia</taxon>
        <taxon>Spirochaetales</taxon>
        <taxon>Treponemataceae</taxon>
        <taxon>Treponema</taxon>
    </lineage>
</organism>
<reference evidence="1 2" key="1">
    <citation type="submission" date="2020-11" db="EMBL/GenBank/DDBJ databases">
        <title>Treponema Peruensis nv. sp., first commensal Treponema isolated from human feces.</title>
        <authorList>
            <person name="Belkhou C."/>
            <person name="Raes J."/>
        </authorList>
    </citation>
    <scope>NUCLEOTIDE SEQUENCE [LARGE SCALE GENOMIC DNA]</scope>
    <source>
        <strain evidence="1 2">RCC2812</strain>
    </source>
</reference>
<dbReference type="AlphaFoldDB" id="A0A7T3V6B7"/>
<proteinExistence type="predicted"/>
<name>A0A7T3V6B7_9SPIR</name>